<dbReference type="GeneID" id="24442366"/>
<dbReference type="GO" id="GO:0048471">
    <property type="term" value="C:perinuclear region of cytoplasm"/>
    <property type="evidence" value="ECO:0007669"/>
    <property type="project" value="TreeGrafter"/>
</dbReference>
<dbReference type="GO" id="GO:0031267">
    <property type="term" value="F:small GTPase binding"/>
    <property type="evidence" value="ECO:0007669"/>
    <property type="project" value="TreeGrafter"/>
</dbReference>
<dbReference type="InParanoid" id="W7XEH2"/>
<dbReference type="InterPro" id="IPR032675">
    <property type="entry name" value="LRR_dom_sf"/>
</dbReference>
<dbReference type="InterPro" id="IPR027038">
    <property type="entry name" value="RanGap"/>
</dbReference>
<gene>
    <name evidence="4" type="ORF">TTHERM_001463241</name>
</gene>
<dbReference type="PANTHER" id="PTHR24113:SF12">
    <property type="entry name" value="RAN GTPASE-ACTIVATING PROTEIN 1"/>
    <property type="match status" value="1"/>
</dbReference>
<dbReference type="EMBL" id="GG662736">
    <property type="protein sequence ID" value="EWS75053.1"/>
    <property type="molecule type" value="Genomic_DNA"/>
</dbReference>
<evidence type="ECO:0008006" key="6">
    <source>
        <dbReference type="Google" id="ProtNLM"/>
    </source>
</evidence>
<keyword evidence="3" id="KW-0677">Repeat</keyword>
<keyword evidence="1" id="KW-0343">GTPase activation</keyword>
<dbReference type="GO" id="GO:0005829">
    <property type="term" value="C:cytosol"/>
    <property type="evidence" value="ECO:0007669"/>
    <property type="project" value="TreeGrafter"/>
</dbReference>
<dbReference type="Proteomes" id="UP000009168">
    <property type="component" value="Unassembled WGS sequence"/>
</dbReference>
<evidence type="ECO:0000256" key="1">
    <source>
        <dbReference type="ARBA" id="ARBA00022468"/>
    </source>
</evidence>
<proteinExistence type="predicted"/>
<evidence type="ECO:0000313" key="4">
    <source>
        <dbReference type="EMBL" id="EWS75053.1"/>
    </source>
</evidence>
<dbReference type="SUPFAM" id="SSF52047">
    <property type="entry name" value="RNI-like"/>
    <property type="match status" value="1"/>
</dbReference>
<protein>
    <recommendedName>
        <fullName evidence="6">Kinase domain protein</fullName>
    </recommendedName>
</protein>
<evidence type="ECO:0000313" key="5">
    <source>
        <dbReference type="Proteomes" id="UP000009168"/>
    </source>
</evidence>
<dbReference type="GO" id="GO:0006913">
    <property type="term" value="P:nucleocytoplasmic transport"/>
    <property type="evidence" value="ECO:0007669"/>
    <property type="project" value="TreeGrafter"/>
</dbReference>
<evidence type="ECO:0000256" key="2">
    <source>
        <dbReference type="ARBA" id="ARBA00022614"/>
    </source>
</evidence>
<dbReference type="GO" id="GO:0005634">
    <property type="term" value="C:nucleus"/>
    <property type="evidence" value="ECO:0007669"/>
    <property type="project" value="TreeGrafter"/>
</dbReference>
<accession>W7XEH2</accession>
<dbReference type="GO" id="GO:0005096">
    <property type="term" value="F:GTPase activator activity"/>
    <property type="evidence" value="ECO:0007669"/>
    <property type="project" value="UniProtKB-KW"/>
</dbReference>
<organism evidence="4 5">
    <name type="scientific">Tetrahymena thermophila (strain SB210)</name>
    <dbReference type="NCBI Taxonomy" id="312017"/>
    <lineage>
        <taxon>Eukaryota</taxon>
        <taxon>Sar</taxon>
        <taxon>Alveolata</taxon>
        <taxon>Ciliophora</taxon>
        <taxon>Intramacronucleata</taxon>
        <taxon>Oligohymenophorea</taxon>
        <taxon>Hymenostomatida</taxon>
        <taxon>Tetrahymenina</taxon>
        <taxon>Tetrahymenidae</taxon>
        <taxon>Tetrahymena</taxon>
    </lineage>
</organism>
<dbReference type="RefSeq" id="XP_012652412.1">
    <property type="nucleotide sequence ID" value="XM_012796958.1"/>
</dbReference>
<sequence>MKSDYEIETGAALLNLPNLQILVLSFVYKSEYVKESIFDYQTQQNQIPLQNQHNLLDLSLYFSYINKQNEERFKFLISSLAQKTKLQNLELISQSFNTYENLSEDISHVLTNCMDISTLALRLNDCKFIDKDAQVLGSALEKNTNIQKLNLFLYYNRLGDQGTLQLCNSITNIINLQNLALDLSSNQISDQGTQNLGIALANCINLKDLQLFLNNNKIGNQVANYLFSPLAKCTNISNLSVYLYGNEIGDQGISLLSFNKCLLALSLDFGVFQIQVINYQIAQTYKVQI</sequence>
<reference evidence="5" key="1">
    <citation type="journal article" date="2006" name="PLoS Biol.">
        <title>Macronuclear genome sequence of the ciliate Tetrahymena thermophila, a model eukaryote.</title>
        <authorList>
            <person name="Eisen J.A."/>
            <person name="Coyne R.S."/>
            <person name="Wu M."/>
            <person name="Wu D."/>
            <person name="Thiagarajan M."/>
            <person name="Wortman J.R."/>
            <person name="Badger J.H."/>
            <person name="Ren Q."/>
            <person name="Amedeo P."/>
            <person name="Jones K.M."/>
            <person name="Tallon L.J."/>
            <person name="Delcher A.L."/>
            <person name="Salzberg S.L."/>
            <person name="Silva J.C."/>
            <person name="Haas B.J."/>
            <person name="Majoros W.H."/>
            <person name="Farzad M."/>
            <person name="Carlton J.M."/>
            <person name="Smith R.K. Jr."/>
            <person name="Garg J."/>
            <person name="Pearlman R.E."/>
            <person name="Karrer K.M."/>
            <person name="Sun L."/>
            <person name="Manning G."/>
            <person name="Elde N.C."/>
            <person name="Turkewitz A.P."/>
            <person name="Asai D.J."/>
            <person name="Wilkes D.E."/>
            <person name="Wang Y."/>
            <person name="Cai H."/>
            <person name="Collins K."/>
            <person name="Stewart B.A."/>
            <person name="Lee S.R."/>
            <person name="Wilamowska K."/>
            <person name="Weinberg Z."/>
            <person name="Ruzzo W.L."/>
            <person name="Wloga D."/>
            <person name="Gaertig J."/>
            <person name="Frankel J."/>
            <person name="Tsao C.-C."/>
            <person name="Gorovsky M.A."/>
            <person name="Keeling P.J."/>
            <person name="Waller R.F."/>
            <person name="Patron N.J."/>
            <person name="Cherry J.M."/>
            <person name="Stover N.A."/>
            <person name="Krieger C.J."/>
            <person name="del Toro C."/>
            <person name="Ryder H.F."/>
            <person name="Williamson S.C."/>
            <person name="Barbeau R.A."/>
            <person name="Hamilton E.P."/>
            <person name="Orias E."/>
        </authorList>
    </citation>
    <scope>NUCLEOTIDE SEQUENCE [LARGE SCALE GENOMIC DNA]</scope>
    <source>
        <strain evidence="5">SB210</strain>
    </source>
</reference>
<dbReference type="KEGG" id="tet:TTHERM_001463241"/>
<dbReference type="Gene3D" id="3.80.10.10">
    <property type="entry name" value="Ribonuclease Inhibitor"/>
    <property type="match status" value="1"/>
</dbReference>
<evidence type="ECO:0000256" key="3">
    <source>
        <dbReference type="ARBA" id="ARBA00022737"/>
    </source>
</evidence>
<name>W7XEH2_TETTS</name>
<keyword evidence="2" id="KW-0433">Leucine-rich repeat</keyword>
<dbReference type="PANTHER" id="PTHR24113">
    <property type="entry name" value="RAN GTPASE-ACTIVATING PROTEIN 1"/>
    <property type="match status" value="1"/>
</dbReference>
<dbReference type="AlphaFoldDB" id="W7XEH2"/>
<keyword evidence="5" id="KW-1185">Reference proteome</keyword>